<sequence>MTIKKNDIEKFCKVVKTAMDSDIIYDRDIESIDFFNLFLSLSEDKLAGNFNKIPLAITKYKYEGSNALMVIFSIVPMCDDYEKKSYLSKDQNELILNLIKLVEESLIFVDYINIKEESKYTFLVIIKKIKGDF</sequence>
<comment type="caution">
    <text evidence="1">The sequence shown here is derived from an EMBL/GenBank/DDBJ whole genome shotgun (WGS) entry which is preliminary data.</text>
</comment>
<dbReference type="Proteomes" id="UP000485621">
    <property type="component" value="Unassembled WGS sequence"/>
</dbReference>
<reference evidence="1" key="1">
    <citation type="submission" date="2017-02" db="EMBL/GenBank/DDBJ databases">
        <title>Delving into the versatile metabolic prowess of the omnipresent phylum Bacteroidetes.</title>
        <authorList>
            <person name="Nobu M.K."/>
            <person name="Mei R."/>
            <person name="Narihiro T."/>
            <person name="Kuroda K."/>
            <person name="Liu W.-T."/>
        </authorList>
    </citation>
    <scope>NUCLEOTIDE SEQUENCE</scope>
    <source>
        <strain evidence="1">ADurb.Bin160</strain>
    </source>
</reference>
<dbReference type="AlphaFoldDB" id="A0A1V5ZLP0"/>
<organism evidence="1">
    <name type="scientific">candidate division CPR1 bacterium ADurb.Bin160</name>
    <dbReference type="NCBI Taxonomy" id="1852826"/>
    <lineage>
        <taxon>Bacteria</taxon>
        <taxon>candidate division CPR1</taxon>
    </lineage>
</organism>
<dbReference type="EMBL" id="MWDB01000023">
    <property type="protein sequence ID" value="OQB41129.1"/>
    <property type="molecule type" value="Genomic_DNA"/>
</dbReference>
<proteinExistence type="predicted"/>
<accession>A0A1V5ZLP0</accession>
<name>A0A1V5ZLP0_9BACT</name>
<evidence type="ECO:0000313" key="1">
    <source>
        <dbReference type="EMBL" id="OQB41129.1"/>
    </source>
</evidence>
<gene>
    <name evidence="1" type="ORF">BWY04_01015</name>
</gene>
<protein>
    <submittedName>
        <fullName evidence="1">Uncharacterized protein</fullName>
    </submittedName>
</protein>